<organism evidence="4 5">
    <name type="scientific">Actinomadura logoneensis</name>
    <dbReference type="NCBI Taxonomy" id="2293572"/>
    <lineage>
        <taxon>Bacteria</taxon>
        <taxon>Bacillati</taxon>
        <taxon>Actinomycetota</taxon>
        <taxon>Actinomycetes</taxon>
        <taxon>Streptosporangiales</taxon>
        <taxon>Thermomonosporaceae</taxon>
        <taxon>Actinomadura</taxon>
    </lineage>
</organism>
<dbReference type="SFLD" id="SFLDG01163">
    <property type="entry name" value="II"/>
    <property type="match status" value="1"/>
</dbReference>
<dbReference type="InterPro" id="IPR020965">
    <property type="entry name" value="Prenyltransferase_CloQ"/>
</dbReference>
<comment type="caution">
    <text evidence="4">The sequence shown here is derived from an EMBL/GenBank/DDBJ whole genome shotgun (WGS) entry which is preliminary data.</text>
</comment>
<evidence type="ECO:0000256" key="3">
    <source>
        <dbReference type="ARBA" id="ARBA00022679"/>
    </source>
</evidence>
<dbReference type="SFLD" id="SFLDS00036">
    <property type="entry name" value="Aromatic_Prenyltransferase"/>
    <property type="match status" value="1"/>
</dbReference>
<dbReference type="AlphaFoldDB" id="A0A372JK00"/>
<dbReference type="Proteomes" id="UP000261811">
    <property type="component" value="Unassembled WGS sequence"/>
</dbReference>
<dbReference type="GO" id="GO:0004659">
    <property type="term" value="F:prenyltransferase activity"/>
    <property type="evidence" value="ECO:0007669"/>
    <property type="project" value="UniProtKB-KW"/>
</dbReference>
<evidence type="ECO:0000313" key="4">
    <source>
        <dbReference type="EMBL" id="RFU40341.1"/>
    </source>
</evidence>
<keyword evidence="3" id="KW-0808">Transferase</keyword>
<evidence type="ECO:0000256" key="1">
    <source>
        <dbReference type="ARBA" id="ARBA00005368"/>
    </source>
</evidence>
<reference evidence="4 5" key="1">
    <citation type="submission" date="2018-08" db="EMBL/GenBank/DDBJ databases">
        <title>Actinomadura jelena sp. nov., a novel Actinomycete isolated from soil in Chad.</title>
        <authorList>
            <person name="Shi L."/>
        </authorList>
    </citation>
    <scope>NUCLEOTIDE SEQUENCE [LARGE SCALE GENOMIC DNA]</scope>
    <source>
        <strain evidence="4 5">NEAU-G17</strain>
    </source>
</reference>
<dbReference type="SUPFAM" id="SSF143492">
    <property type="entry name" value="Prenyltransferase-like"/>
    <property type="match status" value="1"/>
</dbReference>
<sequence>MPIGAVMAASLAFSPEQFLIDARTTADAIGAPYSESAVRAVLDAYPSEFRNGAVLWRTTDRPGAPLNYRFYERRRTDTVGTAVRAGLLSADHPLISLISSWSALYGDASTELVDFDAGRGIAKTWVYLGGLRPVEEVLGAPDVPDAFRRHESRFRSLGLTSVRHVAVDYQGHSANLYFRTSRRITLDETDRIISLTGGNPPTPSLFADMREFTPADGYTLNVTMGLSDGEIQRVGFYALRLPQGRFPALGDRLTAFFRASPSRDDEEMNAVAWSFGPEGRNYTKAEHSYCGRLVELMRTWNSPMAPAPERR</sequence>
<name>A0A372JK00_9ACTN</name>
<dbReference type="EMBL" id="QURH01000292">
    <property type="protein sequence ID" value="RFU40341.1"/>
    <property type="molecule type" value="Genomic_DNA"/>
</dbReference>
<dbReference type="RefSeq" id="WP_117358562.1">
    <property type="nucleotide sequence ID" value="NZ_QURH01000292.1"/>
</dbReference>
<dbReference type="OrthoDB" id="3457921at2"/>
<comment type="similarity">
    <text evidence="1">Belongs to the aromatic prenyltransferase family.</text>
</comment>
<keyword evidence="5" id="KW-1185">Reference proteome</keyword>
<dbReference type="InterPro" id="IPR036239">
    <property type="entry name" value="PrenylTrfase-like_sf"/>
</dbReference>
<keyword evidence="2" id="KW-0637">Prenyltransferase</keyword>
<gene>
    <name evidence="4" type="ORF">DZF91_17680</name>
</gene>
<proteinExistence type="inferred from homology"/>
<accession>A0A372JK00</accession>
<evidence type="ECO:0000313" key="5">
    <source>
        <dbReference type="Proteomes" id="UP000261811"/>
    </source>
</evidence>
<dbReference type="Pfam" id="PF11468">
    <property type="entry name" value="PTase_Orf2"/>
    <property type="match status" value="1"/>
</dbReference>
<dbReference type="InterPro" id="IPR033964">
    <property type="entry name" value="ABBA"/>
</dbReference>
<evidence type="ECO:0000256" key="2">
    <source>
        <dbReference type="ARBA" id="ARBA00022602"/>
    </source>
</evidence>
<protein>
    <submittedName>
        <fullName evidence="4">Uncharacterized protein</fullName>
    </submittedName>
</protein>